<dbReference type="PANTHER" id="PTHR33938:SF15">
    <property type="entry name" value="FERULOYL ESTERASE B-RELATED"/>
    <property type="match status" value="1"/>
</dbReference>
<dbReference type="RefSeq" id="WP_159794061.1">
    <property type="nucleotide sequence ID" value="NZ_WTYM01000036.1"/>
</dbReference>
<evidence type="ECO:0000256" key="4">
    <source>
        <dbReference type="ARBA" id="ARBA00022729"/>
    </source>
</evidence>
<accession>A0A6I4SUG1</accession>
<dbReference type="SUPFAM" id="SSF53474">
    <property type="entry name" value="alpha/beta-Hydrolases"/>
    <property type="match status" value="1"/>
</dbReference>
<keyword evidence="6" id="KW-0106">Calcium</keyword>
<dbReference type="GO" id="GO:0052689">
    <property type="term" value="F:carboxylic ester hydrolase activity"/>
    <property type="evidence" value="ECO:0007669"/>
    <property type="project" value="UniProtKB-KW"/>
</dbReference>
<dbReference type="Gene3D" id="3.40.50.1820">
    <property type="entry name" value="alpha/beta hydrolase"/>
    <property type="match status" value="1"/>
</dbReference>
<name>A0A6I4SUG1_9SPHN</name>
<dbReference type="EMBL" id="WTYM01000036">
    <property type="protein sequence ID" value="MXO59541.1"/>
    <property type="molecule type" value="Genomic_DNA"/>
</dbReference>
<keyword evidence="4 8" id="KW-0732">Signal</keyword>
<dbReference type="InterPro" id="IPR011118">
    <property type="entry name" value="Tannase/feruloyl_esterase"/>
</dbReference>
<dbReference type="Pfam" id="PF07519">
    <property type="entry name" value="Tannase"/>
    <property type="match status" value="2"/>
</dbReference>
<keyword evidence="3" id="KW-0479">Metal-binding</keyword>
<evidence type="ECO:0000256" key="8">
    <source>
        <dbReference type="SAM" id="SignalP"/>
    </source>
</evidence>
<keyword evidence="5 9" id="KW-0378">Hydrolase</keyword>
<evidence type="ECO:0000256" key="5">
    <source>
        <dbReference type="ARBA" id="ARBA00022801"/>
    </source>
</evidence>
<dbReference type="PANTHER" id="PTHR33938">
    <property type="entry name" value="FERULOYL ESTERASE B-RELATED"/>
    <property type="match status" value="1"/>
</dbReference>
<evidence type="ECO:0000256" key="1">
    <source>
        <dbReference type="ARBA" id="ARBA00006249"/>
    </source>
</evidence>
<keyword evidence="7" id="KW-1015">Disulfide bond</keyword>
<evidence type="ECO:0000256" key="7">
    <source>
        <dbReference type="ARBA" id="ARBA00023157"/>
    </source>
</evidence>
<sequence length="522" mass="54797">MHKTASLIVAAMLAAGTATSGGAQSSTGASQSCASLVGRDFGGGIEITSAAQVAAAAKGTLGQGPFSNQSDLPAHCLVKGIIDKRTGAGGKTYGIQFALALPTDWSGRFLVMGGGGLNGTVGQPWGPVAAGMTPALARGFAVVAHDSGHAGTVWDSSFNVDQRAALDFAETSVLTVTKAARAITESFYAKPIAHSYMTGCSTGGREGMLAIERYPELFDGVVIGAPAMMTGDSNAAIDRMRVAFNQAASLDAEGKPIISEIFTPAVRALLSKGILDQCDALDGLKDGVVENVSQCRFDPKKLVCKPGQTEGCFSPKLASAIDQGFQPAIDSLGRQVYPRFPYDPGVTNLQGGILPSGAPGPFGPTTQALSYDLDAAALAAHNDPMQRLIDTNYWTNLNTFLDRGGKTIFFHGTADLFFSPWATWDWWARALQTNGPRFAEASRFYMVPGMLHCAGGDSFDRFDLLGEVVNWVEQGKAPNNPVASRSDGSASRPLCQFPAHAQYIGGDATKPESYQCKMPSES</sequence>
<dbReference type="Proteomes" id="UP000433652">
    <property type="component" value="Unassembled WGS sequence"/>
</dbReference>
<comment type="similarity">
    <text evidence="1">Belongs to the tannase family.</text>
</comment>
<protein>
    <submittedName>
        <fullName evidence="9">Tannase/feruloyl esterase family alpha/beta hydrolase</fullName>
    </submittedName>
</protein>
<feature type="signal peptide" evidence="8">
    <location>
        <begin position="1"/>
        <end position="20"/>
    </location>
</feature>
<dbReference type="PROSITE" id="PS51257">
    <property type="entry name" value="PROKAR_LIPOPROTEIN"/>
    <property type="match status" value="1"/>
</dbReference>
<feature type="chain" id="PRO_5026046853" evidence="8">
    <location>
        <begin position="21"/>
        <end position="522"/>
    </location>
</feature>
<proteinExistence type="inferred from homology"/>
<dbReference type="InterPro" id="IPR029058">
    <property type="entry name" value="AB_hydrolase_fold"/>
</dbReference>
<evidence type="ECO:0000256" key="6">
    <source>
        <dbReference type="ARBA" id="ARBA00022837"/>
    </source>
</evidence>
<evidence type="ECO:0000256" key="3">
    <source>
        <dbReference type="ARBA" id="ARBA00022723"/>
    </source>
</evidence>
<gene>
    <name evidence="9" type="ORF">GRI89_08300</name>
</gene>
<dbReference type="OrthoDB" id="7197884at2"/>
<evidence type="ECO:0000256" key="2">
    <source>
        <dbReference type="ARBA" id="ARBA00022487"/>
    </source>
</evidence>
<keyword evidence="2" id="KW-0719">Serine esterase</keyword>
<keyword evidence="10" id="KW-1185">Reference proteome</keyword>
<evidence type="ECO:0000313" key="9">
    <source>
        <dbReference type="EMBL" id="MXO59541.1"/>
    </source>
</evidence>
<reference evidence="9 10" key="1">
    <citation type="submission" date="2019-12" db="EMBL/GenBank/DDBJ databases">
        <title>Genomic-based taxomic classification of the family Erythrobacteraceae.</title>
        <authorList>
            <person name="Xu L."/>
        </authorList>
    </citation>
    <scope>NUCLEOTIDE SEQUENCE [LARGE SCALE GENOMIC DNA]</scope>
    <source>
        <strain evidence="9 10">MCCC 1K01500</strain>
    </source>
</reference>
<comment type="caution">
    <text evidence="9">The sequence shown here is derived from an EMBL/GenBank/DDBJ whole genome shotgun (WGS) entry which is preliminary data.</text>
</comment>
<dbReference type="GO" id="GO:0046872">
    <property type="term" value="F:metal ion binding"/>
    <property type="evidence" value="ECO:0007669"/>
    <property type="project" value="UniProtKB-KW"/>
</dbReference>
<evidence type="ECO:0000313" key="10">
    <source>
        <dbReference type="Proteomes" id="UP000433652"/>
    </source>
</evidence>
<organism evidence="9 10">
    <name type="scientific">Croceibacterium salegens</name>
    <dbReference type="NCBI Taxonomy" id="1737568"/>
    <lineage>
        <taxon>Bacteria</taxon>
        <taxon>Pseudomonadati</taxon>
        <taxon>Pseudomonadota</taxon>
        <taxon>Alphaproteobacteria</taxon>
        <taxon>Sphingomonadales</taxon>
        <taxon>Erythrobacteraceae</taxon>
        <taxon>Croceibacterium</taxon>
    </lineage>
</organism>
<dbReference type="AlphaFoldDB" id="A0A6I4SUG1"/>